<dbReference type="InterPro" id="IPR006914">
    <property type="entry name" value="VENN_dom"/>
</dbReference>
<gene>
    <name evidence="6" type="ORF">M983_1581</name>
</gene>
<comment type="subcellular location">
    <subcellularLocation>
        <location evidence="1">Target cell</location>
        <location evidence="1">Target cell cytoplasm</location>
    </subcellularLocation>
</comment>
<evidence type="ECO:0000256" key="3">
    <source>
        <dbReference type="ARBA" id="ARBA00022913"/>
    </source>
</evidence>
<evidence type="ECO:0000256" key="2">
    <source>
        <dbReference type="ARBA" id="ARBA00022656"/>
    </source>
</evidence>
<dbReference type="GO" id="GO:0090729">
    <property type="term" value="F:toxin activity"/>
    <property type="evidence" value="ECO:0007669"/>
    <property type="project" value="UniProtKB-KW"/>
</dbReference>
<name>A0A198FYD5_9GAMM</name>
<dbReference type="Proteomes" id="UP000094023">
    <property type="component" value="Unassembled WGS sequence"/>
</dbReference>
<evidence type="ECO:0000256" key="1">
    <source>
        <dbReference type="ARBA" id="ARBA00004219"/>
    </source>
</evidence>
<sequence>MAAGLAGGISTGDTAGSQAGKNAVENNFFKPQDLPNGMANYGQSAFTLAKSMEENDYSIQDINIALSDFAKGDHPEGQDPARGFLEAWGNMVGIPLDVFWSNEQMTPEKAAEILSGTSPTTTAKALQYTAAKAYLAFEKNGKGMPSWDVGKGEYSFKDTNKVVDVKNPNGEFNGSRCHMVNMKTQVSIQ</sequence>
<evidence type="ECO:0000259" key="5">
    <source>
        <dbReference type="Pfam" id="PF04829"/>
    </source>
</evidence>
<evidence type="ECO:0000313" key="7">
    <source>
        <dbReference type="Proteomes" id="UP000094023"/>
    </source>
</evidence>
<keyword evidence="3" id="KW-1266">Target cell cytoplasm</keyword>
<dbReference type="PATRIC" id="fig|1354337.4.peg.1621"/>
<dbReference type="STRING" id="1354337.M983_1581"/>
<evidence type="ECO:0000256" key="4">
    <source>
        <dbReference type="ARBA" id="ARBA00023026"/>
    </source>
</evidence>
<keyword evidence="4" id="KW-0843">Virulence</keyword>
<evidence type="ECO:0000313" key="6">
    <source>
        <dbReference type="EMBL" id="OAT30092.1"/>
    </source>
</evidence>
<keyword evidence="2" id="KW-0800">Toxin</keyword>
<organism evidence="6 7">
    <name type="scientific">Proteus myxofaciens ATCC 19692</name>
    <dbReference type="NCBI Taxonomy" id="1354337"/>
    <lineage>
        <taxon>Bacteria</taxon>
        <taxon>Pseudomonadati</taxon>
        <taxon>Pseudomonadota</taxon>
        <taxon>Gammaproteobacteria</taxon>
        <taxon>Enterobacterales</taxon>
        <taxon>Morganellaceae</taxon>
        <taxon>Proteus</taxon>
    </lineage>
</organism>
<protein>
    <recommendedName>
        <fullName evidence="5">VENN motif-containing domain-containing protein</fullName>
    </recommendedName>
</protein>
<reference evidence="6 7" key="1">
    <citation type="submission" date="2016-04" db="EMBL/GenBank/DDBJ databases">
        <title>ATOL: Assembling a taxonomically balanced genome-scale reconstruction of the evolutionary history of the Enterobacteriaceae.</title>
        <authorList>
            <person name="Plunkett G.III."/>
            <person name="Neeno-Eckwall E.C."/>
            <person name="Glasner J.D."/>
            <person name="Perna N.T."/>
        </authorList>
    </citation>
    <scope>NUCLEOTIDE SEQUENCE [LARGE SCALE GENOMIC DNA]</scope>
    <source>
        <strain evidence="6 7">ATCC 19692</strain>
    </source>
</reference>
<dbReference type="EMBL" id="LXEN01000074">
    <property type="protein sequence ID" value="OAT30092.1"/>
    <property type="molecule type" value="Genomic_DNA"/>
</dbReference>
<proteinExistence type="predicted"/>
<comment type="caution">
    <text evidence="6">The sequence shown here is derived from an EMBL/GenBank/DDBJ whole genome shotgun (WGS) entry which is preliminary data.</text>
</comment>
<dbReference type="Pfam" id="PF04829">
    <property type="entry name" value="PT-VENN"/>
    <property type="match status" value="1"/>
</dbReference>
<keyword evidence="7" id="KW-1185">Reference proteome</keyword>
<accession>A0A198FYD5</accession>
<dbReference type="AlphaFoldDB" id="A0A198FYD5"/>
<feature type="domain" description="VENN motif-containing" evidence="5">
    <location>
        <begin position="2"/>
        <end position="28"/>
    </location>
</feature>